<sequence>MNILWGFAGILTILGIAFIFSKNRSRIKWRPVLGGLAIQLTFAFIVLQTSFGAQFLETLTLGVNNIINYANAGIDFVLGGFAYANPDNPMVFAFNVLTIIIFFSSLISVLYYLKVMQVVIKFLGGGLSWLLGTRKAESMSAAANIFVGQTEAPLVIKPYLKNMTNSELFAVMTGGLASVAGAVLVGVAALGVPLEYLLAASFMAAPAGLVMAKMFVPETDDTPDPDDFKMEADEDASNVVDAAAKGASTGLQLALNVGAMLIAFIALIAMLNGILGGIGGWFGFEQLSIELILGYVFAPLAFAIGIPWDEAIRAGNFIGQKLVLNEFVAYANFAPEIDSFSDKSVAIITFALCGFANISSLAILLGGLGNLAPNRRPDIARMGIRAVAAGALASMLSASIAGMFF</sequence>
<feature type="transmembrane region" description="Helical" evidence="7">
    <location>
        <begin position="253"/>
        <end position="275"/>
    </location>
</feature>
<protein>
    <recommendedName>
        <fullName evidence="7">Nucleoside permease</fullName>
    </recommendedName>
</protein>
<dbReference type="BioCyc" id="JESP1508404:G14D9-10709-MONOMER"/>
<evidence type="ECO:0000256" key="7">
    <source>
        <dbReference type="RuleBase" id="RU362018"/>
    </source>
</evidence>
<keyword evidence="6 7" id="KW-0472">Membrane</keyword>
<dbReference type="Pfam" id="PF07662">
    <property type="entry name" value="Nucleos_tra2_C"/>
    <property type="match status" value="1"/>
</dbReference>
<dbReference type="STRING" id="1508404.JMA_14540"/>
<keyword evidence="12" id="KW-1185">Reference proteome</keyword>
<feature type="transmembrane region" description="Helical" evidence="7">
    <location>
        <begin position="33"/>
        <end position="54"/>
    </location>
</feature>
<dbReference type="InterPro" id="IPR011642">
    <property type="entry name" value="Gate_dom"/>
</dbReference>
<dbReference type="HOGENOM" id="CLU_016813_4_2_9"/>
<dbReference type="KEGG" id="jeo:JMA_14540"/>
<keyword evidence="3" id="KW-1003">Cell membrane</keyword>
<keyword evidence="5 7" id="KW-1133">Transmembrane helix</keyword>
<evidence type="ECO:0000256" key="4">
    <source>
        <dbReference type="ARBA" id="ARBA00022692"/>
    </source>
</evidence>
<name>A0A0B5AKZ9_9BACL</name>
<evidence type="ECO:0000256" key="5">
    <source>
        <dbReference type="ARBA" id="ARBA00022989"/>
    </source>
</evidence>
<dbReference type="GO" id="GO:0015293">
    <property type="term" value="F:symporter activity"/>
    <property type="evidence" value="ECO:0007669"/>
    <property type="project" value="TreeGrafter"/>
</dbReference>
<feature type="domain" description="Concentrative nucleoside transporter C-terminal" evidence="9">
    <location>
        <begin position="196"/>
        <end position="402"/>
    </location>
</feature>
<feature type="domain" description="Nucleoside transporter/FeoB GTPase Gate" evidence="10">
    <location>
        <begin position="94"/>
        <end position="190"/>
    </location>
</feature>
<dbReference type="GO" id="GO:0005337">
    <property type="term" value="F:nucleoside transmembrane transporter activity"/>
    <property type="evidence" value="ECO:0007669"/>
    <property type="project" value="InterPro"/>
</dbReference>
<dbReference type="OrthoDB" id="9766455at2"/>
<organism evidence="11 12">
    <name type="scientific">Jeotgalibacillus malaysiensis</name>
    <dbReference type="NCBI Taxonomy" id="1508404"/>
    <lineage>
        <taxon>Bacteria</taxon>
        <taxon>Bacillati</taxon>
        <taxon>Bacillota</taxon>
        <taxon>Bacilli</taxon>
        <taxon>Bacillales</taxon>
        <taxon>Caryophanaceae</taxon>
        <taxon>Jeotgalibacillus</taxon>
    </lineage>
</organism>
<evidence type="ECO:0000256" key="2">
    <source>
        <dbReference type="ARBA" id="ARBA00009033"/>
    </source>
</evidence>
<evidence type="ECO:0000259" key="10">
    <source>
        <dbReference type="Pfam" id="PF07670"/>
    </source>
</evidence>
<feature type="transmembrane region" description="Helical" evidence="7">
    <location>
        <begin position="345"/>
        <end position="372"/>
    </location>
</feature>
<dbReference type="Pfam" id="PF01773">
    <property type="entry name" value="Nucleos_tra2_N"/>
    <property type="match status" value="1"/>
</dbReference>
<dbReference type="NCBIfam" id="TIGR00804">
    <property type="entry name" value="nupC"/>
    <property type="match status" value="1"/>
</dbReference>
<dbReference type="InterPro" id="IPR018270">
    <property type="entry name" value="C_nuclsd_transpt_met_bac"/>
</dbReference>
<feature type="transmembrane region" description="Helical" evidence="7">
    <location>
        <begin position="287"/>
        <end position="308"/>
    </location>
</feature>
<feature type="transmembrane region" description="Helical" evidence="7">
    <location>
        <begin position="91"/>
        <end position="113"/>
    </location>
</feature>
<evidence type="ECO:0000256" key="1">
    <source>
        <dbReference type="ARBA" id="ARBA00004651"/>
    </source>
</evidence>
<evidence type="ECO:0000259" key="8">
    <source>
        <dbReference type="Pfam" id="PF01773"/>
    </source>
</evidence>
<accession>A0A0B5AKZ9</accession>
<evidence type="ECO:0000259" key="9">
    <source>
        <dbReference type="Pfam" id="PF07662"/>
    </source>
</evidence>
<proteinExistence type="inferred from homology"/>
<keyword evidence="4 7" id="KW-0812">Transmembrane</keyword>
<dbReference type="Pfam" id="PF07670">
    <property type="entry name" value="Gate"/>
    <property type="match status" value="1"/>
</dbReference>
<evidence type="ECO:0000313" key="11">
    <source>
        <dbReference type="EMBL" id="AJD90771.1"/>
    </source>
</evidence>
<dbReference type="EMBL" id="CP009416">
    <property type="protein sequence ID" value="AJD90771.1"/>
    <property type="molecule type" value="Genomic_DNA"/>
</dbReference>
<dbReference type="AlphaFoldDB" id="A0A0B5AKZ9"/>
<dbReference type="PANTHER" id="PTHR10590:SF4">
    <property type="entry name" value="SOLUTE CARRIER FAMILY 28 MEMBER 3"/>
    <property type="match status" value="1"/>
</dbReference>
<dbReference type="Proteomes" id="UP000031449">
    <property type="component" value="Chromosome"/>
</dbReference>
<comment type="subcellular location">
    <subcellularLocation>
        <location evidence="1">Cell membrane</location>
        <topology evidence="1">Multi-pass membrane protein</topology>
    </subcellularLocation>
</comment>
<feature type="transmembrane region" description="Helical" evidence="7">
    <location>
        <begin position="168"/>
        <end position="190"/>
    </location>
</feature>
<dbReference type="GO" id="GO:0005886">
    <property type="term" value="C:plasma membrane"/>
    <property type="evidence" value="ECO:0007669"/>
    <property type="project" value="UniProtKB-SubCell"/>
</dbReference>
<reference evidence="11 12" key="1">
    <citation type="submission" date="2014-08" db="EMBL/GenBank/DDBJ databases">
        <title>Complete genome of a marine bacteria Jeotgalibacillus malaysiensis.</title>
        <authorList>
            <person name="Yaakop A.S."/>
            <person name="Chan K.-G."/>
            <person name="Goh K.M."/>
        </authorList>
    </citation>
    <scope>NUCLEOTIDE SEQUENCE [LARGE SCALE GENOMIC DNA]</scope>
    <source>
        <strain evidence="11 12">D5</strain>
    </source>
</reference>
<dbReference type="PANTHER" id="PTHR10590">
    <property type="entry name" value="SODIUM/NUCLEOSIDE COTRANSPORTER"/>
    <property type="match status" value="1"/>
</dbReference>
<dbReference type="InterPro" id="IPR008276">
    <property type="entry name" value="C_nuclsd_transpt"/>
</dbReference>
<evidence type="ECO:0000256" key="6">
    <source>
        <dbReference type="ARBA" id="ARBA00023136"/>
    </source>
</evidence>
<evidence type="ECO:0000313" key="12">
    <source>
        <dbReference type="Proteomes" id="UP000031449"/>
    </source>
</evidence>
<keyword evidence="7" id="KW-0813">Transport</keyword>
<dbReference type="InterPro" id="IPR002668">
    <property type="entry name" value="CNT_N_dom"/>
</dbReference>
<comment type="similarity">
    <text evidence="2 7">Belongs to the concentrative nucleoside transporter (CNT) (TC 2.A.41) family.</text>
</comment>
<dbReference type="InterPro" id="IPR011657">
    <property type="entry name" value="CNT_C_dom"/>
</dbReference>
<evidence type="ECO:0000256" key="3">
    <source>
        <dbReference type="ARBA" id="ARBA00022475"/>
    </source>
</evidence>
<feature type="transmembrane region" description="Helical" evidence="7">
    <location>
        <begin position="384"/>
        <end position="404"/>
    </location>
</feature>
<feature type="domain" description="Concentrative nucleoside transporter N-terminal" evidence="8">
    <location>
        <begin position="8"/>
        <end position="80"/>
    </location>
</feature>
<gene>
    <name evidence="11" type="ORF">JMA_14540</name>
</gene>
<feature type="transmembrane region" description="Helical" evidence="7">
    <location>
        <begin position="6"/>
        <end position="21"/>
    </location>
</feature>